<name>A0ABP4B1I2_9ACTN</name>
<proteinExistence type="predicted"/>
<dbReference type="Gene3D" id="1.10.287.1080">
    <property type="entry name" value="MazG-like"/>
    <property type="match status" value="1"/>
</dbReference>
<gene>
    <name evidence="2" type="ORF">GCM10009554_38930</name>
</gene>
<dbReference type="Proteomes" id="UP001500542">
    <property type="component" value="Unassembled WGS sequence"/>
</dbReference>
<reference evidence="3" key="1">
    <citation type="journal article" date="2019" name="Int. J. Syst. Evol. Microbiol.">
        <title>The Global Catalogue of Microorganisms (GCM) 10K type strain sequencing project: providing services to taxonomists for standard genome sequencing and annotation.</title>
        <authorList>
            <consortium name="The Broad Institute Genomics Platform"/>
            <consortium name="The Broad Institute Genome Sequencing Center for Infectious Disease"/>
            <person name="Wu L."/>
            <person name="Ma J."/>
        </authorList>
    </citation>
    <scope>NUCLEOTIDE SEQUENCE [LARGE SCALE GENOMIC DNA]</scope>
    <source>
        <strain evidence="3">JCM 10977</strain>
    </source>
</reference>
<feature type="domain" description="MazG C-terminal" evidence="1">
    <location>
        <begin position="173"/>
        <end position="320"/>
    </location>
</feature>
<evidence type="ECO:0000313" key="2">
    <source>
        <dbReference type="EMBL" id="GAA0944630.1"/>
    </source>
</evidence>
<accession>A0ABP4B1I2</accession>
<evidence type="ECO:0000313" key="3">
    <source>
        <dbReference type="Proteomes" id="UP001500542"/>
    </source>
</evidence>
<keyword evidence="3" id="KW-1185">Reference proteome</keyword>
<dbReference type="Pfam" id="PF18722">
    <property type="entry name" value="MazG_C"/>
    <property type="match status" value="1"/>
</dbReference>
<evidence type="ECO:0000259" key="1">
    <source>
        <dbReference type="Pfam" id="PF18722"/>
    </source>
</evidence>
<organism evidence="2 3">
    <name type="scientific">Kribbella koreensis</name>
    <dbReference type="NCBI Taxonomy" id="57909"/>
    <lineage>
        <taxon>Bacteria</taxon>
        <taxon>Bacillati</taxon>
        <taxon>Actinomycetota</taxon>
        <taxon>Actinomycetes</taxon>
        <taxon>Propionibacteriales</taxon>
        <taxon>Kribbellaceae</taxon>
        <taxon>Kribbella</taxon>
    </lineage>
</organism>
<sequence length="323" mass="35139">MEFGDYQRTAALTSHARLESGGPQAALAPMLGLASKTGTILNVYKKYLRDSIDLAANRAILTEELGDELWYIAAVATACGLDLNSIAEANLLRTRDRYHGEITVEDLSGLPSFDSEYPMTERFPRKLVLSFIEADGSSGVRQARMVVVSAEPNAFPDGRVTSSDGKVLGFQVGGGLGDPLTDNSRQPDNYRYHDAIHLGFMAVLGWSPNTRSLLKLKRKSDQATDECEDGARAVFAEEGLAAVLSRLAKRRLGFLTELSVDGEVIEVAKAAVTDLEVDAMPSWLWRRAISQGFSALKQLADNEGGYLTADLDARTLTYAKMPT</sequence>
<dbReference type="EMBL" id="BAAAHK010000008">
    <property type="protein sequence ID" value="GAA0944630.1"/>
    <property type="molecule type" value="Genomic_DNA"/>
</dbReference>
<dbReference type="CDD" id="cd11541">
    <property type="entry name" value="NTP-PPase_u4"/>
    <property type="match status" value="1"/>
</dbReference>
<dbReference type="InterPro" id="IPR011379">
    <property type="entry name" value="MazG-related_GP37"/>
</dbReference>
<comment type="caution">
    <text evidence="2">The sequence shown here is derived from an EMBL/GenBank/DDBJ whole genome shotgun (WGS) entry which is preliminary data.</text>
</comment>
<dbReference type="InterPro" id="IPR041407">
    <property type="entry name" value="MazG_C"/>
</dbReference>
<dbReference type="SUPFAM" id="SSF101386">
    <property type="entry name" value="all-alpha NTP pyrophosphatases"/>
    <property type="match status" value="1"/>
</dbReference>
<protein>
    <recommendedName>
        <fullName evidence="1">MazG C-terminal domain-containing protein</fullName>
    </recommendedName>
</protein>